<feature type="region of interest" description="Disordered" evidence="1">
    <location>
        <begin position="1"/>
        <end position="61"/>
    </location>
</feature>
<organism evidence="2 3">
    <name type="scientific">Lentzea fradiae</name>
    <dbReference type="NCBI Taxonomy" id="200378"/>
    <lineage>
        <taxon>Bacteria</taxon>
        <taxon>Bacillati</taxon>
        <taxon>Actinomycetota</taxon>
        <taxon>Actinomycetes</taxon>
        <taxon>Pseudonocardiales</taxon>
        <taxon>Pseudonocardiaceae</taxon>
        <taxon>Lentzea</taxon>
    </lineage>
</organism>
<dbReference type="AlphaFoldDB" id="A0A1G7L9X8"/>
<evidence type="ECO:0008006" key="4">
    <source>
        <dbReference type="Google" id="ProtNLM"/>
    </source>
</evidence>
<name>A0A1G7L9X8_9PSEU</name>
<reference evidence="3" key="1">
    <citation type="submission" date="2016-10" db="EMBL/GenBank/DDBJ databases">
        <authorList>
            <person name="Varghese N."/>
            <person name="Submissions S."/>
        </authorList>
    </citation>
    <scope>NUCLEOTIDE SEQUENCE [LARGE SCALE GENOMIC DNA]</scope>
    <source>
        <strain evidence="3">CGMCC 4.3506</strain>
    </source>
</reference>
<evidence type="ECO:0000313" key="3">
    <source>
        <dbReference type="Proteomes" id="UP000199623"/>
    </source>
</evidence>
<proteinExistence type="predicted"/>
<dbReference type="STRING" id="200378.SAMN05216553_101731"/>
<evidence type="ECO:0000313" key="2">
    <source>
        <dbReference type="EMBL" id="SDF45830.1"/>
    </source>
</evidence>
<gene>
    <name evidence="2" type="ORF">SAMN05216553_101731</name>
</gene>
<keyword evidence="3" id="KW-1185">Reference proteome</keyword>
<sequence length="191" mass="20455">MLNRAAVGNRQSAGSALCETDKRQDVVPGILRSEQRRDVPGSPSRSFTDGPKRDPLFSHGPIRHGNRGGIIPVTTSPAEVQTSPQGVYRLRLAPREVRELRKYLSVIVARVRAAMIGGSRTPGKLVVDLDGATDVPVVQLVMLVKLLRRNLGGGVHIELSGVRPAVVGSLVAFGIPQDVSVTDSRGRAWTG</sequence>
<protein>
    <recommendedName>
        <fullName evidence="4">STAS domain-containing protein</fullName>
    </recommendedName>
</protein>
<evidence type="ECO:0000256" key="1">
    <source>
        <dbReference type="SAM" id="MobiDB-lite"/>
    </source>
</evidence>
<dbReference type="Proteomes" id="UP000199623">
    <property type="component" value="Unassembled WGS sequence"/>
</dbReference>
<accession>A0A1G7L9X8</accession>
<dbReference type="EMBL" id="FNCC01000001">
    <property type="protein sequence ID" value="SDF45830.1"/>
    <property type="molecule type" value="Genomic_DNA"/>
</dbReference>